<gene>
    <name evidence="7" type="ORF">RI543_003913</name>
</gene>
<dbReference type="Proteomes" id="UP001306508">
    <property type="component" value="Unassembled WGS sequence"/>
</dbReference>
<comment type="subcellular location">
    <subcellularLocation>
        <location evidence="1">Mitochondrion</location>
    </subcellularLocation>
</comment>
<dbReference type="PROSITE" id="PS51503">
    <property type="entry name" value="HIG1"/>
    <property type="match status" value="1"/>
</dbReference>
<comment type="caution">
    <text evidence="7">The sequence shown here is derived from an EMBL/GenBank/DDBJ whole genome shotgun (WGS) entry which is preliminary data.</text>
</comment>
<evidence type="ECO:0000256" key="5">
    <source>
        <dbReference type="SAM" id="Phobius"/>
    </source>
</evidence>
<dbReference type="EMBL" id="JAWIZZ010000053">
    <property type="protein sequence ID" value="KAK5778254.1"/>
    <property type="molecule type" value="Genomic_DNA"/>
</dbReference>
<feature type="transmembrane region" description="Helical" evidence="5">
    <location>
        <begin position="20"/>
        <end position="38"/>
    </location>
</feature>
<evidence type="ECO:0000256" key="2">
    <source>
        <dbReference type="ARBA" id="ARBA00022692"/>
    </source>
</evidence>
<dbReference type="PANTHER" id="PTHR28018:SF3">
    <property type="entry name" value="RESPIRATORY SUPERCOMPLEX FACTOR 2, MITOCHONDRIAL"/>
    <property type="match status" value="1"/>
</dbReference>
<dbReference type="InterPro" id="IPR007667">
    <property type="entry name" value="Hypoxia_induced_domain"/>
</dbReference>
<protein>
    <recommendedName>
        <fullName evidence="6">HIG1 domain-containing protein</fullName>
    </recommendedName>
</protein>
<evidence type="ECO:0000313" key="7">
    <source>
        <dbReference type="EMBL" id="KAK5778254.1"/>
    </source>
</evidence>
<dbReference type="PANTHER" id="PTHR28018">
    <property type="entry name" value="RESPIRATORY SUPERCOMPLEX FACTOR 2, MITOCHONDRIAL"/>
    <property type="match status" value="1"/>
</dbReference>
<evidence type="ECO:0000313" key="8">
    <source>
        <dbReference type="Proteomes" id="UP001306508"/>
    </source>
</evidence>
<keyword evidence="3 5" id="KW-1133">Transmembrane helix</keyword>
<keyword evidence="2 5" id="KW-0812">Transmembrane</keyword>
<reference evidence="8" key="1">
    <citation type="submission" date="2023-07" db="EMBL/GenBank/DDBJ databases">
        <title>A draft genome of Kazachstania heterogenica Y-27499.</title>
        <authorList>
            <person name="Donic C."/>
            <person name="Kralova J.S."/>
            <person name="Fidel L."/>
            <person name="Ben-Dor S."/>
            <person name="Jung S."/>
        </authorList>
    </citation>
    <scope>NUCLEOTIDE SEQUENCE [LARGE SCALE GENOMIC DNA]</scope>
    <source>
        <strain evidence="8">Y27499</strain>
    </source>
</reference>
<keyword evidence="4 5" id="KW-0472">Membrane</keyword>
<evidence type="ECO:0000259" key="6">
    <source>
        <dbReference type="PROSITE" id="PS51503"/>
    </source>
</evidence>
<dbReference type="AlphaFoldDB" id="A0AAN7WH84"/>
<feature type="domain" description="HIG1" evidence="6">
    <location>
        <begin position="89"/>
        <end position="180"/>
    </location>
</feature>
<evidence type="ECO:0000256" key="3">
    <source>
        <dbReference type="ARBA" id="ARBA00022989"/>
    </source>
</evidence>
<accession>A0AAN7WH84</accession>
<proteinExistence type="predicted"/>
<evidence type="ECO:0000256" key="1">
    <source>
        <dbReference type="ARBA" id="ARBA00004173"/>
    </source>
</evidence>
<evidence type="ECO:0000256" key="4">
    <source>
        <dbReference type="ARBA" id="ARBA00023136"/>
    </source>
</evidence>
<name>A0AAN7WH84_9SACH</name>
<sequence>MKILTAEEISEHKAYTLKGGFLGCVAGVAISFAGLKYLPRKFPNFKPRTLPWSLRTAMFITPPTLLTAIAAEEASNKFDQIRYSGDYKEKEEKEQELEWAKMSSTEKAVTSLSNHKYKIITGAWATSLYASWHIINRDPIMTKPQKIVQARMYAQFITVLLLLGTIALSTWEASMTAGSTVEKRQKQEEQRWKHALEAAEREEARLAEGAIKKTGFQSNEERINAKIFKS</sequence>
<organism evidence="7 8">
    <name type="scientific">Arxiozyma heterogenica</name>
    <dbReference type="NCBI Taxonomy" id="278026"/>
    <lineage>
        <taxon>Eukaryota</taxon>
        <taxon>Fungi</taxon>
        <taxon>Dikarya</taxon>
        <taxon>Ascomycota</taxon>
        <taxon>Saccharomycotina</taxon>
        <taxon>Saccharomycetes</taxon>
        <taxon>Saccharomycetales</taxon>
        <taxon>Saccharomycetaceae</taxon>
        <taxon>Arxiozyma</taxon>
    </lineage>
</organism>
<dbReference type="GO" id="GO:0033617">
    <property type="term" value="P:mitochondrial respiratory chain complex IV assembly"/>
    <property type="evidence" value="ECO:0007669"/>
    <property type="project" value="TreeGrafter"/>
</dbReference>
<dbReference type="GO" id="GO:0005739">
    <property type="term" value="C:mitochondrion"/>
    <property type="evidence" value="ECO:0007669"/>
    <property type="project" value="UniProtKB-SubCell"/>
</dbReference>
<keyword evidence="8" id="KW-1185">Reference proteome</keyword>
<dbReference type="Pfam" id="PF04588">
    <property type="entry name" value="HIG_1_N"/>
    <property type="match status" value="1"/>
</dbReference>
<dbReference type="InterPro" id="IPR040153">
    <property type="entry name" value="Rcf2"/>
</dbReference>